<dbReference type="PROSITE" id="PS50835">
    <property type="entry name" value="IG_LIKE"/>
    <property type="match status" value="1"/>
</dbReference>
<dbReference type="PANTHER" id="PTHR11036">
    <property type="entry name" value="SEMAPHORIN"/>
    <property type="match status" value="1"/>
</dbReference>
<dbReference type="InterPro" id="IPR001627">
    <property type="entry name" value="Semap_dom"/>
</dbReference>
<feature type="domain" description="Sema" evidence="19">
    <location>
        <begin position="116"/>
        <end position="586"/>
    </location>
</feature>
<evidence type="ECO:0000313" key="20">
    <source>
        <dbReference type="Ensembl" id="ENSSFOP00015074297.1"/>
    </source>
</evidence>
<keyword evidence="12" id="KW-0325">Glycoprotein</keyword>
<evidence type="ECO:0000256" key="16">
    <source>
        <dbReference type="SAM" id="Phobius"/>
    </source>
</evidence>
<sequence>MSCKVAYLFTLFCRLTLESQLTALRCAQPPENIPTSKSSWFSTPADNICGNTSWELNLQRSGFWRKPSVACSLGRRGAWSPGYFDCLTLPVCRAPPPIGRPRPWGSPEVPPLDSHGSLTDWRSLVPGLLGSRWFNSSSQNYSTLLLEDQAGVLYVGARGAIFALVTRDIGAAGSSRTINWEASAGQKLQCLNKGRDNQTECFNHIRFLQRFNETHLYVCGTHAFRPMCTYIDVDHFTLSSGFEDGREKCPYDPTNGYTGLFVDGEMYTASQYDFRSSPDIRRNYPYPTVKTEEGPIRWLLEANFVGSALVRDSVNSSVGDDDKIYFFFTERSQEQSPFFSQTRVARVARVCKGDWGGLRTLQKKWTSFLKARLVCSIPDYEFHLNVLRSVFLVEAQPAQSSIFYGVFGLEWTNVKTSAICRYSVEDVQKTFDGPFMESQESKWIEYTGKVPEPRPGSCITDAFRARGINSSRDLPDEVLNFARRHPLMSRHVRPQEERPLLFKRNVGYTQIAVRRVTALDGRPYHVLFIGTDEGWLHRAVEVGGRVHIIEELQLFEKTQPVDRLVISPLQRSIYIGSPTGVLQLPLSTCSRYTSCFDCIFARDPFCAWNGSACADIDLHPHFLRSGLIQDILKGNRGCKNTKDGPTVFRVRSVMAGDDVLLQCELRSNLAAPRWTFNGRELQGYGLDSGFRVGTDGLLLIGARAEQSGHYACFAVENGVHVLAANYTVRVRTETVQPGESAPPPFPATERPLPSPPAPLEPVPLPQTFRNMETVYISLVAILGGLCLVLSVVLLYMSFSARTARRGKRGQQGPGRNERKRSSHMELKTISSRCNGERAERDERMAGATTVDGLLQIVPGEGQASPSKDSLPPAPPLPAPPPLPSSEYANGLSATLPSVLRKMNGNSYVLLRQADSDTTSPLYHSFTEELNRILEKRKHTQLVTSQPDESSV</sequence>
<dbReference type="GO" id="GO:0030215">
    <property type="term" value="F:semaphorin receptor binding"/>
    <property type="evidence" value="ECO:0007669"/>
    <property type="project" value="InterPro"/>
</dbReference>
<dbReference type="SMART" id="SM00630">
    <property type="entry name" value="Sema"/>
    <property type="match status" value="1"/>
</dbReference>
<dbReference type="GO" id="GO:0030335">
    <property type="term" value="P:positive regulation of cell migration"/>
    <property type="evidence" value="ECO:0007669"/>
    <property type="project" value="TreeGrafter"/>
</dbReference>
<evidence type="ECO:0000259" key="19">
    <source>
        <dbReference type="PROSITE" id="PS51004"/>
    </source>
</evidence>
<evidence type="ECO:0000256" key="17">
    <source>
        <dbReference type="SAM" id="SignalP"/>
    </source>
</evidence>
<dbReference type="GO" id="GO:0001755">
    <property type="term" value="P:neural crest cell migration"/>
    <property type="evidence" value="ECO:0007669"/>
    <property type="project" value="TreeGrafter"/>
</dbReference>
<feature type="transmembrane region" description="Helical" evidence="16">
    <location>
        <begin position="774"/>
        <end position="798"/>
    </location>
</feature>
<proteinExistence type="inferred from homology"/>
<dbReference type="SUPFAM" id="SSF101912">
    <property type="entry name" value="Sema domain"/>
    <property type="match status" value="1"/>
</dbReference>
<evidence type="ECO:0000256" key="3">
    <source>
        <dbReference type="ARBA" id="ARBA00022473"/>
    </source>
</evidence>
<dbReference type="Gene3D" id="2.60.40.10">
    <property type="entry name" value="Immunoglobulins"/>
    <property type="match status" value="1"/>
</dbReference>
<evidence type="ECO:0000256" key="7">
    <source>
        <dbReference type="ARBA" id="ARBA00022782"/>
    </source>
</evidence>
<dbReference type="FunFam" id="2.60.40.10:FF:001170">
    <property type="entry name" value="Sema domain, immunoglobulin domain (Ig), short basic domain, secreted, (Semaphorin) 3F"/>
    <property type="match status" value="1"/>
</dbReference>
<reference evidence="20 21" key="1">
    <citation type="submission" date="2019-04" db="EMBL/GenBank/DDBJ databases">
        <authorList>
            <consortium name="Wellcome Sanger Institute Data Sharing"/>
        </authorList>
    </citation>
    <scope>NUCLEOTIDE SEQUENCE [LARGE SCALE GENOMIC DNA]</scope>
</reference>
<dbReference type="CDD" id="cd05872">
    <property type="entry name" value="Ig_Sema4B_like"/>
    <property type="match status" value="1"/>
</dbReference>
<feature type="region of interest" description="Disordered" evidence="15">
    <location>
        <begin position="734"/>
        <end position="757"/>
    </location>
</feature>
<evidence type="ECO:0000256" key="11">
    <source>
        <dbReference type="ARBA" id="ARBA00023157"/>
    </source>
</evidence>
<feature type="region of interest" description="Disordered" evidence="15">
    <location>
        <begin position="803"/>
        <end position="889"/>
    </location>
</feature>
<dbReference type="InterPro" id="IPR003599">
    <property type="entry name" value="Ig_sub"/>
</dbReference>
<keyword evidence="5 16" id="KW-0812">Transmembrane</keyword>
<evidence type="ECO:0000256" key="12">
    <source>
        <dbReference type="ARBA" id="ARBA00023180"/>
    </source>
</evidence>
<comment type="similarity">
    <text evidence="2">Belongs to the semaphorin family.</text>
</comment>
<evidence type="ECO:0000256" key="1">
    <source>
        <dbReference type="ARBA" id="ARBA00004479"/>
    </source>
</evidence>
<organism evidence="20 21">
    <name type="scientific">Scleropages formosus</name>
    <name type="common">Asian bonytongue</name>
    <name type="synonym">Osteoglossum formosum</name>
    <dbReference type="NCBI Taxonomy" id="113540"/>
    <lineage>
        <taxon>Eukaryota</taxon>
        <taxon>Metazoa</taxon>
        <taxon>Chordata</taxon>
        <taxon>Craniata</taxon>
        <taxon>Vertebrata</taxon>
        <taxon>Euteleostomi</taxon>
        <taxon>Actinopterygii</taxon>
        <taxon>Neopterygii</taxon>
        <taxon>Teleostei</taxon>
        <taxon>Osteoglossocephala</taxon>
        <taxon>Osteoglossomorpha</taxon>
        <taxon>Osteoglossiformes</taxon>
        <taxon>Osteoglossidae</taxon>
        <taxon>Scleropages</taxon>
    </lineage>
</organism>
<dbReference type="Pfam" id="PF01403">
    <property type="entry name" value="Sema"/>
    <property type="match status" value="1"/>
</dbReference>
<evidence type="ECO:0000256" key="6">
    <source>
        <dbReference type="ARBA" id="ARBA00022729"/>
    </source>
</evidence>
<dbReference type="GO" id="GO:0005886">
    <property type="term" value="C:plasma membrane"/>
    <property type="evidence" value="ECO:0007669"/>
    <property type="project" value="TreeGrafter"/>
</dbReference>
<dbReference type="InterPro" id="IPR007110">
    <property type="entry name" value="Ig-like_dom"/>
</dbReference>
<keyword evidence="21" id="KW-1185">Reference proteome</keyword>
<dbReference type="Ensembl" id="ENSSFOT00015082121.1">
    <property type="protein sequence ID" value="ENSSFOP00015074297.1"/>
    <property type="gene ID" value="ENSSFOG00015003617.2"/>
</dbReference>
<dbReference type="GO" id="GO:0045499">
    <property type="term" value="F:chemorepellent activity"/>
    <property type="evidence" value="ECO:0007669"/>
    <property type="project" value="TreeGrafter"/>
</dbReference>
<keyword evidence="11" id="KW-1015">Disulfide bond</keyword>
<evidence type="ECO:0000256" key="2">
    <source>
        <dbReference type="ARBA" id="ARBA00009492"/>
    </source>
</evidence>
<comment type="subcellular location">
    <subcellularLocation>
        <location evidence="1">Membrane</location>
        <topology evidence="1">Single-pass type I membrane protein</topology>
    </subcellularLocation>
</comment>
<keyword evidence="10 16" id="KW-0472">Membrane</keyword>
<evidence type="ECO:0000259" key="18">
    <source>
        <dbReference type="PROSITE" id="PS50835"/>
    </source>
</evidence>
<evidence type="ECO:0000256" key="15">
    <source>
        <dbReference type="SAM" id="MobiDB-lite"/>
    </source>
</evidence>
<dbReference type="InterPro" id="IPR036352">
    <property type="entry name" value="Semap_dom_sf"/>
</dbReference>
<gene>
    <name evidence="20" type="primary">SEMA4G</name>
    <name evidence="20" type="synonym">sema4gb</name>
</gene>
<evidence type="ECO:0000256" key="13">
    <source>
        <dbReference type="ARBA" id="ARBA00023319"/>
    </source>
</evidence>
<keyword evidence="4" id="KW-0597">Phosphoprotein</keyword>
<dbReference type="SUPFAM" id="SSF103575">
    <property type="entry name" value="Plexin repeat"/>
    <property type="match status" value="1"/>
</dbReference>
<dbReference type="InterPro" id="IPR013783">
    <property type="entry name" value="Ig-like_fold"/>
</dbReference>
<dbReference type="OrthoDB" id="9988752at2759"/>
<dbReference type="InterPro" id="IPR036179">
    <property type="entry name" value="Ig-like_dom_sf"/>
</dbReference>
<keyword evidence="7" id="KW-0221">Differentiation</keyword>
<dbReference type="Gene3D" id="2.130.10.10">
    <property type="entry name" value="YVTN repeat-like/Quinoprotein amine dehydrogenase"/>
    <property type="match status" value="1"/>
</dbReference>
<reference evidence="20" key="2">
    <citation type="submission" date="2025-08" db="UniProtKB">
        <authorList>
            <consortium name="Ensembl"/>
        </authorList>
    </citation>
    <scope>IDENTIFICATION</scope>
</reference>
<name>A0A8C9WCT6_SCLFO</name>
<dbReference type="Pfam" id="PF01437">
    <property type="entry name" value="PSI"/>
    <property type="match status" value="1"/>
</dbReference>
<dbReference type="FunFam" id="2.130.10.10:FF:000033">
    <property type="entry name" value="Semaphorin 4B"/>
    <property type="match status" value="1"/>
</dbReference>
<evidence type="ECO:0000313" key="21">
    <source>
        <dbReference type="Proteomes" id="UP000694397"/>
    </source>
</evidence>
<accession>A0A8C9WCT6</accession>
<comment type="caution">
    <text evidence="14">Lacks conserved residue(s) required for the propagation of feature annotation.</text>
</comment>
<dbReference type="SUPFAM" id="SSF48726">
    <property type="entry name" value="Immunoglobulin"/>
    <property type="match status" value="1"/>
</dbReference>
<evidence type="ECO:0000256" key="14">
    <source>
        <dbReference type="PROSITE-ProRule" id="PRU00352"/>
    </source>
</evidence>
<evidence type="ECO:0000256" key="8">
    <source>
        <dbReference type="ARBA" id="ARBA00022902"/>
    </source>
</evidence>
<dbReference type="Gene3D" id="3.30.1680.10">
    <property type="entry name" value="ligand-binding face of the semaphorins, domain 2"/>
    <property type="match status" value="1"/>
</dbReference>
<reference evidence="20" key="3">
    <citation type="submission" date="2025-09" db="UniProtKB">
        <authorList>
            <consortium name="Ensembl"/>
        </authorList>
    </citation>
    <scope>IDENTIFICATION</scope>
</reference>
<evidence type="ECO:0000256" key="4">
    <source>
        <dbReference type="ARBA" id="ARBA00022553"/>
    </source>
</evidence>
<keyword evidence="13" id="KW-0393">Immunoglobulin domain</keyword>
<dbReference type="InterPro" id="IPR015943">
    <property type="entry name" value="WD40/YVTN_repeat-like_dom_sf"/>
</dbReference>
<dbReference type="GeneTree" id="ENSGT00940000157186"/>
<dbReference type="InterPro" id="IPR002165">
    <property type="entry name" value="Plexin_repeat"/>
</dbReference>
<dbReference type="PROSITE" id="PS51004">
    <property type="entry name" value="SEMA"/>
    <property type="match status" value="1"/>
</dbReference>
<evidence type="ECO:0000256" key="9">
    <source>
        <dbReference type="ARBA" id="ARBA00022989"/>
    </source>
</evidence>
<protein>
    <submittedName>
        <fullName evidence="20">Semaphorin 4G</fullName>
    </submittedName>
</protein>
<dbReference type="InterPro" id="IPR016201">
    <property type="entry name" value="PSI"/>
</dbReference>
<keyword evidence="8" id="KW-0524">Neurogenesis</keyword>
<evidence type="ECO:0000256" key="10">
    <source>
        <dbReference type="ARBA" id="ARBA00023136"/>
    </source>
</evidence>
<feature type="compositionally biased region" description="Pro residues" evidence="15">
    <location>
        <begin position="740"/>
        <end position="757"/>
    </location>
</feature>
<dbReference type="GO" id="GO:0071526">
    <property type="term" value="P:semaphorin-plexin signaling pathway"/>
    <property type="evidence" value="ECO:0007669"/>
    <property type="project" value="TreeGrafter"/>
</dbReference>
<dbReference type="SMART" id="SM00409">
    <property type="entry name" value="IG"/>
    <property type="match status" value="1"/>
</dbReference>
<keyword evidence="3" id="KW-0217">Developmental protein</keyword>
<feature type="chain" id="PRO_5034430119" evidence="17">
    <location>
        <begin position="19"/>
        <end position="951"/>
    </location>
</feature>
<feature type="signal peptide" evidence="17">
    <location>
        <begin position="1"/>
        <end position="18"/>
    </location>
</feature>
<feature type="compositionally biased region" description="Basic and acidic residues" evidence="15">
    <location>
        <begin position="834"/>
        <end position="844"/>
    </location>
</feature>
<feature type="compositionally biased region" description="Pro residues" evidence="15">
    <location>
        <begin position="871"/>
        <end position="883"/>
    </location>
</feature>
<dbReference type="GO" id="GO:0007411">
    <property type="term" value="P:axon guidance"/>
    <property type="evidence" value="ECO:0007669"/>
    <property type="project" value="TreeGrafter"/>
</dbReference>
<dbReference type="InterPro" id="IPR027231">
    <property type="entry name" value="Semaphorin"/>
</dbReference>
<dbReference type="Proteomes" id="UP000694397">
    <property type="component" value="Chromosome 3"/>
</dbReference>
<keyword evidence="9 16" id="KW-1133">Transmembrane helix</keyword>
<dbReference type="SMART" id="SM00423">
    <property type="entry name" value="PSI"/>
    <property type="match status" value="1"/>
</dbReference>
<evidence type="ECO:0000256" key="5">
    <source>
        <dbReference type="ARBA" id="ARBA00022692"/>
    </source>
</evidence>
<dbReference type="PANTHER" id="PTHR11036:SF17">
    <property type="entry name" value="SEMAPHORIN-4G"/>
    <property type="match status" value="1"/>
</dbReference>
<dbReference type="AlphaFoldDB" id="A0A8C9WCT6"/>
<keyword evidence="6 17" id="KW-0732">Signal</keyword>
<feature type="domain" description="Ig-like" evidence="18">
    <location>
        <begin position="645"/>
        <end position="729"/>
    </location>
</feature>